<proteinExistence type="predicted"/>
<gene>
    <name evidence="2" type="ORF">NRB20_51700</name>
</gene>
<dbReference type="RefSeq" id="WP_153413343.1">
    <property type="nucleotide sequence ID" value="NZ_WEGK01000012.1"/>
</dbReference>
<evidence type="ECO:0008006" key="4">
    <source>
        <dbReference type="Google" id="ProtNLM"/>
    </source>
</evidence>
<evidence type="ECO:0000313" key="2">
    <source>
        <dbReference type="EMBL" id="MQY22057.1"/>
    </source>
</evidence>
<name>A0A7K0D8K7_9NOCA</name>
<comment type="caution">
    <text evidence="2">The sequence shown here is derived from an EMBL/GenBank/DDBJ whole genome shotgun (WGS) entry which is preliminary data.</text>
</comment>
<feature type="transmembrane region" description="Helical" evidence="1">
    <location>
        <begin position="40"/>
        <end position="60"/>
    </location>
</feature>
<dbReference type="AlphaFoldDB" id="A0A7K0D8K7"/>
<keyword evidence="1" id="KW-1133">Transmembrane helix</keyword>
<evidence type="ECO:0000313" key="3">
    <source>
        <dbReference type="Proteomes" id="UP000438448"/>
    </source>
</evidence>
<evidence type="ECO:0000256" key="1">
    <source>
        <dbReference type="SAM" id="Phobius"/>
    </source>
</evidence>
<sequence length="171" mass="18095">MLDTTALREAYDLLLEAAVTVADSAHPRTPPPGEWNADRILAHVCLVTAGTIAAVAAVAAGEHTTYDNRHALDTWTIDRVAEQAGGFSGLRDRLRRQAEILCGFGGTALSDPELDSPVPLLGLSAGALLTDAVVPLRGLFGGLADIEIPNHTRQLLALLPEGDRHLTPPVR</sequence>
<dbReference type="Proteomes" id="UP000438448">
    <property type="component" value="Unassembled WGS sequence"/>
</dbReference>
<dbReference type="OrthoDB" id="3696649at2"/>
<protein>
    <recommendedName>
        <fullName evidence="4">Mycothiol-dependent maleylpyruvate isomerase metal-binding domain-containing protein</fullName>
    </recommendedName>
</protein>
<accession>A0A7K0D8K7</accession>
<dbReference type="EMBL" id="WEGK01000012">
    <property type="protein sequence ID" value="MQY22057.1"/>
    <property type="molecule type" value="Genomic_DNA"/>
</dbReference>
<keyword evidence="3" id="KW-1185">Reference proteome</keyword>
<reference evidence="2 3" key="1">
    <citation type="submission" date="2019-10" db="EMBL/GenBank/DDBJ databases">
        <title>Nocardia macrotermitis sp. nov. and Nocardia aurantia sp. nov., isolated from the gut of fungus growing-termite Macrotermes natalensis.</title>
        <authorList>
            <person name="Benndorf R."/>
            <person name="Schwitalla J."/>
            <person name="Martin K."/>
            <person name="De Beer W."/>
            <person name="Kaster A.-K."/>
            <person name="Vollmers J."/>
            <person name="Poulsen M."/>
            <person name="Beemelmanns C."/>
        </authorList>
    </citation>
    <scope>NUCLEOTIDE SEQUENCE [LARGE SCALE GENOMIC DNA]</scope>
    <source>
        <strain evidence="2 3">RB20</strain>
    </source>
</reference>
<keyword evidence="1" id="KW-0812">Transmembrane</keyword>
<organism evidence="2 3">
    <name type="scientific">Nocardia macrotermitis</name>
    <dbReference type="NCBI Taxonomy" id="2585198"/>
    <lineage>
        <taxon>Bacteria</taxon>
        <taxon>Bacillati</taxon>
        <taxon>Actinomycetota</taxon>
        <taxon>Actinomycetes</taxon>
        <taxon>Mycobacteriales</taxon>
        <taxon>Nocardiaceae</taxon>
        <taxon>Nocardia</taxon>
    </lineage>
</organism>
<keyword evidence="1" id="KW-0472">Membrane</keyword>